<dbReference type="Gene3D" id="3.90.420.10">
    <property type="entry name" value="Oxidoreductase, molybdopterin-binding domain"/>
    <property type="match status" value="1"/>
</dbReference>
<dbReference type="SUPFAM" id="SSF56524">
    <property type="entry name" value="Oxidoreductase molybdopterin-binding domain"/>
    <property type="match status" value="1"/>
</dbReference>
<dbReference type="InterPro" id="IPR022867">
    <property type="entry name" value="MsrP"/>
</dbReference>
<dbReference type="RefSeq" id="WP_129832603.1">
    <property type="nucleotide sequence ID" value="NZ_CP035704.1"/>
</dbReference>
<gene>
    <name evidence="5 7" type="primary">msrP</name>
    <name evidence="7" type="ORF">ELE36_08185</name>
</gene>
<comment type="catalytic activity">
    <reaction evidence="5">
        <text>L-methionyl-[protein] + a quinone + H2O = L-methionyl-(S)-S-oxide-[protein] + a quinol</text>
        <dbReference type="Rhea" id="RHEA:51292"/>
        <dbReference type="Rhea" id="RHEA-COMP:12313"/>
        <dbReference type="Rhea" id="RHEA-COMP:12315"/>
        <dbReference type="ChEBI" id="CHEBI:15377"/>
        <dbReference type="ChEBI" id="CHEBI:16044"/>
        <dbReference type="ChEBI" id="CHEBI:24646"/>
        <dbReference type="ChEBI" id="CHEBI:44120"/>
        <dbReference type="ChEBI" id="CHEBI:132124"/>
    </reaction>
</comment>
<dbReference type="PANTHER" id="PTHR43032">
    <property type="entry name" value="PROTEIN-METHIONINE-SULFOXIDE REDUCTASE"/>
    <property type="match status" value="1"/>
</dbReference>
<comment type="function">
    <text evidence="5">Part of the MsrPQ system that repairs oxidized periplasmic proteins containing methionine sulfoxide residues (Met-O), using respiratory chain electrons. Thus protects these proteins from oxidative-stress damage caused by reactive species of oxygen and chlorine generated by the host defense mechanisms. MsrPQ is essential for the maintenance of envelope integrity under bleach stress, rescuing a wide series of structurally unrelated periplasmic proteins from methionine oxidation. The catalytic subunit MsrP is non-stereospecific, being able to reduce both (R-) and (S-) diastereoisomers of methionine sulfoxide.</text>
</comment>
<reference evidence="7 8" key="1">
    <citation type="submission" date="2019-01" db="EMBL/GenBank/DDBJ databases">
        <title>Pseudolysobacter antarctica gen. nov., sp. nov., isolated from Fildes Peninsula, Antarctica.</title>
        <authorList>
            <person name="Wei Z."/>
            <person name="Peng F."/>
        </authorList>
    </citation>
    <scope>NUCLEOTIDE SEQUENCE [LARGE SCALE GENOMIC DNA]</scope>
    <source>
        <strain evidence="7 8">AQ6-296</strain>
    </source>
</reference>
<proteinExistence type="inferred from homology"/>
<feature type="binding site" evidence="5">
    <location>
        <position position="84"/>
    </location>
    <ligand>
        <name>Mo-molybdopterin</name>
        <dbReference type="ChEBI" id="CHEBI:71302"/>
    </ligand>
</feature>
<keyword evidence="8" id="KW-1185">Reference proteome</keyword>
<dbReference type="Proteomes" id="UP000291562">
    <property type="component" value="Chromosome"/>
</dbReference>
<comment type="similarity">
    <text evidence="5">Belongs to the MsrP family.</text>
</comment>
<dbReference type="EMBL" id="CP035704">
    <property type="protein sequence ID" value="QBB70344.1"/>
    <property type="molecule type" value="Genomic_DNA"/>
</dbReference>
<feature type="binding site" evidence="5">
    <location>
        <begin position="241"/>
        <end position="243"/>
    </location>
    <ligand>
        <name>Mo-molybdopterin</name>
        <dbReference type="ChEBI" id="CHEBI:71302"/>
    </ligand>
</feature>
<comment type="PTM">
    <text evidence="5">Predicted to be exported by the Tat system. The position of the signal peptide cleavage has not been experimentally proven.</text>
</comment>
<comment type="catalytic activity">
    <reaction evidence="5">
        <text>L-methionyl-[protein] + a quinone + H2O = L-methionyl-(R)-S-oxide-[protein] + a quinol</text>
        <dbReference type="Rhea" id="RHEA:51296"/>
        <dbReference type="Rhea" id="RHEA-COMP:12313"/>
        <dbReference type="Rhea" id="RHEA-COMP:12314"/>
        <dbReference type="ChEBI" id="CHEBI:15377"/>
        <dbReference type="ChEBI" id="CHEBI:16044"/>
        <dbReference type="ChEBI" id="CHEBI:24646"/>
        <dbReference type="ChEBI" id="CHEBI:45764"/>
        <dbReference type="ChEBI" id="CHEBI:132124"/>
    </reaction>
</comment>
<dbReference type="InterPro" id="IPR006311">
    <property type="entry name" value="TAT_signal"/>
</dbReference>
<feature type="domain" description="Oxidoreductase molybdopterin-binding" evidence="6">
    <location>
        <begin position="103"/>
        <end position="259"/>
    </location>
</feature>
<dbReference type="OrthoDB" id="9795587at2"/>
<dbReference type="InterPro" id="IPR036374">
    <property type="entry name" value="OxRdtase_Mopterin-bd_sf"/>
</dbReference>
<evidence type="ECO:0000256" key="1">
    <source>
        <dbReference type="ARBA" id="ARBA00022505"/>
    </source>
</evidence>
<dbReference type="PANTHER" id="PTHR43032:SF3">
    <property type="entry name" value="PROTEIN-METHIONINE-SULFOXIDE REDUCTASE CATALYTIC SUBUNIT MSRP"/>
    <property type="match status" value="1"/>
</dbReference>
<keyword evidence="1 5" id="KW-0500">Molybdenum</keyword>
<dbReference type="GO" id="GO:0016672">
    <property type="term" value="F:oxidoreductase activity, acting on a sulfur group of donors, quinone or similar compound as acceptor"/>
    <property type="evidence" value="ECO:0007669"/>
    <property type="project" value="UniProtKB-UniRule"/>
</dbReference>
<dbReference type="EC" id="1.8.5.-" evidence="5"/>
<sequence length="326" mass="36331">MLIKRPDDIAAAEITDESVYLGRRRLLRTLGLAGSALLVGCGQKQGNTDAKAETDSSPTLDLARKTDYANGEAQTSFKDATHYNNYYEFGTDKSDPAQNAGKFQPKPWSVEIAGHAEVTGSFTLEDILKGQSIEERVYRMRCVEGWSMVIPWAGFSLADLLKRFKPTAQAKYVAFTTVNRPAQMPGLSYAALDWPYREGLRIDEAMNPLALLATGMYGRELPNQNGAPLRLVLPWKYGFKGIKSIVKIEFVERQPRTSWNDAAANEYGFYSNVNPDVDHPRWSQKTERRIGAGGGLFAPRIETKPFNGYAEQVASLYAGMDLHQNF</sequence>
<comment type="cofactor">
    <cofactor evidence="5">
        <name>Mo-molybdopterin</name>
        <dbReference type="ChEBI" id="CHEBI:71302"/>
    </cofactor>
    <text evidence="5">Binds 1 Mo-molybdopterin (Mo-MPT) cofactor per subunit.</text>
</comment>
<keyword evidence="2 5" id="KW-0479">Metal-binding</keyword>
<accession>A0A411HIV1</accession>
<keyword evidence="3 5" id="KW-0732">Signal</keyword>
<feature type="binding site" evidence="5">
    <location>
        <position position="230"/>
    </location>
    <ligand>
        <name>Mo-molybdopterin</name>
        <dbReference type="ChEBI" id="CHEBI:71302"/>
    </ligand>
</feature>
<dbReference type="GO" id="GO:0030091">
    <property type="term" value="P:protein repair"/>
    <property type="evidence" value="ECO:0007669"/>
    <property type="project" value="UniProtKB-UniRule"/>
</dbReference>
<evidence type="ECO:0000256" key="2">
    <source>
        <dbReference type="ARBA" id="ARBA00022723"/>
    </source>
</evidence>
<dbReference type="InterPro" id="IPR000572">
    <property type="entry name" value="OxRdtase_Mopterin-bd_dom"/>
</dbReference>
<dbReference type="AlphaFoldDB" id="A0A411HIV1"/>
<evidence type="ECO:0000256" key="3">
    <source>
        <dbReference type="ARBA" id="ARBA00022729"/>
    </source>
</evidence>
<feature type="binding site" evidence="5">
    <location>
        <position position="225"/>
    </location>
    <ligand>
        <name>Mo-molybdopterin</name>
        <dbReference type="ChEBI" id="CHEBI:71302"/>
    </ligand>
</feature>
<dbReference type="HAMAP" id="MF_01206">
    <property type="entry name" value="MsrP"/>
    <property type="match status" value="1"/>
</dbReference>
<organism evidence="7 8">
    <name type="scientific">Pseudolysobacter antarcticus</name>
    <dbReference type="NCBI Taxonomy" id="2511995"/>
    <lineage>
        <taxon>Bacteria</taxon>
        <taxon>Pseudomonadati</taxon>
        <taxon>Pseudomonadota</taxon>
        <taxon>Gammaproteobacteria</taxon>
        <taxon>Lysobacterales</taxon>
        <taxon>Rhodanobacteraceae</taxon>
        <taxon>Pseudolysobacter</taxon>
    </lineage>
</organism>
<evidence type="ECO:0000256" key="5">
    <source>
        <dbReference type="HAMAP-Rule" id="MF_01206"/>
    </source>
</evidence>
<dbReference type="GO" id="GO:0046872">
    <property type="term" value="F:metal ion binding"/>
    <property type="evidence" value="ECO:0007669"/>
    <property type="project" value="UniProtKB-KW"/>
</dbReference>
<dbReference type="Pfam" id="PF00174">
    <property type="entry name" value="Oxidored_molyb"/>
    <property type="match status" value="1"/>
</dbReference>
<name>A0A411HIV1_9GAMM</name>
<feature type="binding site" evidence="5">
    <location>
        <begin position="87"/>
        <end position="88"/>
    </location>
    <ligand>
        <name>Mo-molybdopterin</name>
        <dbReference type="ChEBI" id="CHEBI:71302"/>
    </ligand>
</feature>
<dbReference type="KEGG" id="xbc:ELE36_08185"/>
<dbReference type="GO" id="GO:0043546">
    <property type="term" value="F:molybdopterin cofactor binding"/>
    <property type="evidence" value="ECO:0007669"/>
    <property type="project" value="UniProtKB-UniRule"/>
</dbReference>
<evidence type="ECO:0000313" key="8">
    <source>
        <dbReference type="Proteomes" id="UP000291562"/>
    </source>
</evidence>
<dbReference type="PROSITE" id="PS51318">
    <property type="entry name" value="TAT"/>
    <property type="match status" value="1"/>
</dbReference>
<evidence type="ECO:0000256" key="4">
    <source>
        <dbReference type="ARBA" id="ARBA00023002"/>
    </source>
</evidence>
<protein>
    <recommendedName>
        <fullName evidence="5">Protein-methionine-sulfoxide reductase catalytic subunit MsrP</fullName>
        <ecNumber evidence="5">1.8.5.-</ecNumber>
    </recommendedName>
</protein>
<feature type="binding site" evidence="5">
    <location>
        <position position="177"/>
    </location>
    <ligand>
        <name>Mo-molybdopterin</name>
        <dbReference type="ChEBI" id="CHEBI:71302"/>
    </ligand>
</feature>
<dbReference type="NCBIfam" id="NF003767">
    <property type="entry name" value="PRK05363.1"/>
    <property type="match status" value="1"/>
</dbReference>
<evidence type="ECO:0000259" key="6">
    <source>
        <dbReference type="Pfam" id="PF00174"/>
    </source>
</evidence>
<feature type="binding site" evidence="5">
    <location>
        <position position="142"/>
    </location>
    <ligand>
        <name>Mo-molybdopterin</name>
        <dbReference type="ChEBI" id="CHEBI:71302"/>
    </ligand>
    <ligandPart>
        <name>Mo</name>
        <dbReference type="ChEBI" id="CHEBI:28685"/>
    </ligandPart>
</feature>
<comment type="subunit">
    <text evidence="5">Heterodimer of a catalytic subunit (MsrP) and a heme-binding subunit (MsrQ).</text>
</comment>
<keyword evidence="4 5" id="KW-0560">Oxidoreductase</keyword>
<evidence type="ECO:0000313" key="7">
    <source>
        <dbReference type="EMBL" id="QBB70344.1"/>
    </source>
</evidence>